<dbReference type="InterPro" id="IPR017853">
    <property type="entry name" value="GH"/>
</dbReference>
<evidence type="ECO:0000313" key="1">
    <source>
        <dbReference type="EMBL" id="QOZ62087.1"/>
    </source>
</evidence>
<organism evidence="1 2">
    <name type="scientific">Bradyrhizobium guangdongense</name>
    <dbReference type="NCBI Taxonomy" id="1325090"/>
    <lineage>
        <taxon>Bacteria</taxon>
        <taxon>Pseudomonadati</taxon>
        <taxon>Pseudomonadota</taxon>
        <taxon>Alphaproteobacteria</taxon>
        <taxon>Hyphomicrobiales</taxon>
        <taxon>Nitrobacteraceae</taxon>
        <taxon>Bradyrhizobium</taxon>
    </lineage>
</organism>
<reference evidence="1 2" key="1">
    <citation type="submission" date="2018-06" db="EMBL/GenBank/DDBJ databases">
        <title>Comparative genomics of rhizobia nodulating Arachis hypogaea in China.</title>
        <authorList>
            <person name="Li Y."/>
        </authorList>
    </citation>
    <scope>NUCLEOTIDE SEQUENCE [LARGE SCALE GENOMIC DNA]</scope>
    <source>
        <strain evidence="1 2">CCBAU 51658</strain>
    </source>
</reference>
<protein>
    <submittedName>
        <fullName evidence="1">Agarase</fullName>
    </submittedName>
</protein>
<gene>
    <name evidence="1" type="ORF">XH86_27630</name>
</gene>
<sequence length="493" mass="54308">MPLRASPLGFGVLIVRLVPNGIEIGQAARIGPCDQSRKLVARRGRPQLQRTKWGGVVDNGLTGSGFFRVAERNGVFWLVDPDGGRFLSKGVNNIRFDQDHVGRTDRVPYAKACTAKYGSPQIWRTATSNRLASWKFNTVGCWSDELVASAGSQLLASTPTAELGASFRLHRRDQIFPDVYDPEFSAHIRVSAHQRCRHRRNDPGLLGTFIDNELYWSPDWRGTDELLTLFLNLPSHRPGRIAAISALQAHYRDFAQFNTVWRTQARSWEEFGRIEHVVAPFVRLRPGVLNDAIETKANLADPSREAFSADCDAFVAVVADKYFELCVSAIKAADPNHLVLGSRFGYQPLSGVIAAAGRHLDVVSFNCYDFDPGPVIDAYAAAGRPCLISEFSFRGDDAGLPNSSGAGPRVPTQTERARAFQGYVVAALSKPNVIGYHWFEHADQPAEGRFDGENSNFGTVTIEDRVYDELTEMMTRVNAAAESIHAAAVSTAI</sequence>
<dbReference type="SUPFAM" id="SSF51445">
    <property type="entry name" value="(Trans)glycosidases"/>
    <property type="match status" value="1"/>
</dbReference>
<name>A0ABX6UM12_9BRAD</name>
<accession>A0ABX6UM12</accession>
<dbReference type="Proteomes" id="UP000593880">
    <property type="component" value="Chromosome"/>
</dbReference>
<dbReference type="Gene3D" id="3.20.20.80">
    <property type="entry name" value="Glycosidases"/>
    <property type="match status" value="1"/>
</dbReference>
<evidence type="ECO:0000313" key="2">
    <source>
        <dbReference type="Proteomes" id="UP000593880"/>
    </source>
</evidence>
<keyword evidence="2" id="KW-1185">Reference proteome</keyword>
<proteinExistence type="predicted"/>
<dbReference type="EMBL" id="CP030057">
    <property type="protein sequence ID" value="QOZ62087.1"/>
    <property type="molecule type" value="Genomic_DNA"/>
</dbReference>